<protein>
    <submittedName>
        <fullName evidence="2">Uncharacterized protein</fullName>
    </submittedName>
</protein>
<name>A0A7S4DTU5_9EUKA</name>
<dbReference type="EMBL" id="HBIV01030765">
    <property type="protein sequence ID" value="CAE0670326.1"/>
    <property type="molecule type" value="Transcribed_RNA"/>
</dbReference>
<feature type="region of interest" description="Disordered" evidence="1">
    <location>
        <begin position="85"/>
        <end position="106"/>
    </location>
</feature>
<gene>
    <name evidence="2" type="ORF">LGLO00237_LOCUS21963</name>
</gene>
<organism evidence="2">
    <name type="scientific">Lotharella globosa</name>
    <dbReference type="NCBI Taxonomy" id="91324"/>
    <lineage>
        <taxon>Eukaryota</taxon>
        <taxon>Sar</taxon>
        <taxon>Rhizaria</taxon>
        <taxon>Cercozoa</taxon>
        <taxon>Chlorarachniophyceae</taxon>
        <taxon>Lotharella</taxon>
    </lineage>
</organism>
<feature type="compositionally biased region" description="Polar residues" evidence="1">
    <location>
        <begin position="96"/>
        <end position="106"/>
    </location>
</feature>
<evidence type="ECO:0000313" key="2">
    <source>
        <dbReference type="EMBL" id="CAE0670326.1"/>
    </source>
</evidence>
<evidence type="ECO:0000256" key="1">
    <source>
        <dbReference type="SAM" id="MobiDB-lite"/>
    </source>
</evidence>
<dbReference type="AlphaFoldDB" id="A0A7S4DTU5"/>
<proteinExistence type="predicted"/>
<sequence>MGHQAYPTCDASVLNSQESMNVVWERKGTKITISAAKESGLHLLIGHSTPLEDKGLWGGDNFGFSGVYLKDKAAVMASKKFYEEGGFGSLEPHPSFSRQGQPEASE</sequence>
<reference evidence="2" key="1">
    <citation type="submission" date="2021-01" db="EMBL/GenBank/DDBJ databases">
        <authorList>
            <person name="Corre E."/>
            <person name="Pelletier E."/>
            <person name="Niang G."/>
            <person name="Scheremetjew M."/>
            <person name="Finn R."/>
            <person name="Kale V."/>
            <person name="Holt S."/>
            <person name="Cochrane G."/>
            <person name="Meng A."/>
            <person name="Brown T."/>
            <person name="Cohen L."/>
        </authorList>
    </citation>
    <scope>NUCLEOTIDE SEQUENCE</scope>
    <source>
        <strain evidence="2">CCCM811</strain>
    </source>
</reference>
<accession>A0A7S4DTU5</accession>